<gene>
    <name evidence="2" type="ORF">T12_16222</name>
</gene>
<accession>A0A0V0YZ10</accession>
<evidence type="ECO:0000313" key="2">
    <source>
        <dbReference type="EMBL" id="KRY05543.1"/>
    </source>
</evidence>
<dbReference type="AlphaFoldDB" id="A0A0V0YZ10"/>
<feature type="chain" id="PRO_5006873448" evidence="1">
    <location>
        <begin position="23"/>
        <end position="53"/>
    </location>
</feature>
<dbReference type="EMBL" id="JYDQ01001247">
    <property type="protein sequence ID" value="KRY05543.1"/>
    <property type="molecule type" value="Genomic_DNA"/>
</dbReference>
<name>A0A0V0YZ10_9BILA</name>
<evidence type="ECO:0000313" key="3">
    <source>
        <dbReference type="Proteomes" id="UP000054783"/>
    </source>
</evidence>
<proteinExistence type="predicted"/>
<reference evidence="2 3" key="1">
    <citation type="submission" date="2015-01" db="EMBL/GenBank/DDBJ databases">
        <title>Evolution of Trichinella species and genotypes.</title>
        <authorList>
            <person name="Korhonen P.K."/>
            <person name="Edoardo P."/>
            <person name="Giuseppe L.R."/>
            <person name="Gasser R.B."/>
        </authorList>
    </citation>
    <scope>NUCLEOTIDE SEQUENCE [LARGE SCALE GENOMIC DNA]</scope>
    <source>
        <strain evidence="2">ISS2496</strain>
    </source>
</reference>
<keyword evidence="1" id="KW-0732">Signal</keyword>
<protein>
    <submittedName>
        <fullName evidence="2">Uncharacterized protein</fullName>
    </submittedName>
</protein>
<organism evidence="2 3">
    <name type="scientific">Trichinella patagoniensis</name>
    <dbReference type="NCBI Taxonomy" id="990121"/>
    <lineage>
        <taxon>Eukaryota</taxon>
        <taxon>Metazoa</taxon>
        <taxon>Ecdysozoa</taxon>
        <taxon>Nematoda</taxon>
        <taxon>Enoplea</taxon>
        <taxon>Dorylaimia</taxon>
        <taxon>Trichinellida</taxon>
        <taxon>Trichinellidae</taxon>
        <taxon>Trichinella</taxon>
    </lineage>
</organism>
<dbReference type="Proteomes" id="UP000054783">
    <property type="component" value="Unassembled WGS sequence"/>
</dbReference>
<keyword evidence="3" id="KW-1185">Reference proteome</keyword>
<sequence length="53" mass="6125">MPYYVVLGIVALLLMENWVVLREANSLQCYQSCTWSTIIPLFNTIRTSDAEEE</sequence>
<feature type="non-terminal residue" evidence="2">
    <location>
        <position position="53"/>
    </location>
</feature>
<comment type="caution">
    <text evidence="2">The sequence shown here is derived from an EMBL/GenBank/DDBJ whole genome shotgun (WGS) entry which is preliminary data.</text>
</comment>
<feature type="signal peptide" evidence="1">
    <location>
        <begin position="1"/>
        <end position="22"/>
    </location>
</feature>
<evidence type="ECO:0000256" key="1">
    <source>
        <dbReference type="SAM" id="SignalP"/>
    </source>
</evidence>